<evidence type="ECO:0000256" key="5">
    <source>
        <dbReference type="SAM" id="SignalP"/>
    </source>
</evidence>
<gene>
    <name evidence="7" type="ORF">EV659_102151</name>
</gene>
<evidence type="ECO:0000256" key="3">
    <source>
        <dbReference type="ARBA" id="ARBA00022989"/>
    </source>
</evidence>
<dbReference type="InterPro" id="IPR006260">
    <property type="entry name" value="TonB/TolA_C"/>
</dbReference>
<feature type="chain" id="PRO_5020312925" evidence="5">
    <location>
        <begin position="29"/>
        <end position="125"/>
    </location>
</feature>
<dbReference type="NCBIfam" id="TIGR01352">
    <property type="entry name" value="tonB_Cterm"/>
    <property type="match status" value="1"/>
</dbReference>
<dbReference type="GO" id="GO:0016020">
    <property type="term" value="C:membrane"/>
    <property type="evidence" value="ECO:0007669"/>
    <property type="project" value="UniProtKB-SubCell"/>
</dbReference>
<comment type="caution">
    <text evidence="7">The sequence shown here is derived from an EMBL/GenBank/DDBJ whole genome shotgun (WGS) entry which is preliminary data.</text>
</comment>
<dbReference type="Pfam" id="PF03544">
    <property type="entry name" value="TonB_C"/>
    <property type="match status" value="1"/>
</dbReference>
<sequence length="125" mass="13917">MKRIGRALFVLPALVAAWMVLGAPDAQAQDVKSWQKAILQKVQKNQDYPRSAIARRLEGAAKIEITIDGQGVITSYEVLESTGHDVLDRQLPRLMDKLDPLPVPPAQLMKGDSFTFKLPLVWRLG</sequence>
<dbReference type="InterPro" id="IPR037682">
    <property type="entry name" value="TonB_C"/>
</dbReference>
<evidence type="ECO:0000256" key="1">
    <source>
        <dbReference type="ARBA" id="ARBA00004167"/>
    </source>
</evidence>
<dbReference type="SUPFAM" id="SSF74653">
    <property type="entry name" value="TolA/TonB C-terminal domain"/>
    <property type="match status" value="1"/>
</dbReference>
<proteinExistence type="predicted"/>
<keyword evidence="3" id="KW-1133">Transmembrane helix</keyword>
<dbReference type="Proteomes" id="UP000295399">
    <property type="component" value="Unassembled WGS sequence"/>
</dbReference>
<keyword evidence="4" id="KW-0472">Membrane</keyword>
<evidence type="ECO:0000256" key="4">
    <source>
        <dbReference type="ARBA" id="ARBA00023136"/>
    </source>
</evidence>
<feature type="signal peptide" evidence="5">
    <location>
        <begin position="1"/>
        <end position="28"/>
    </location>
</feature>
<evidence type="ECO:0000259" key="6">
    <source>
        <dbReference type="PROSITE" id="PS52015"/>
    </source>
</evidence>
<keyword evidence="2" id="KW-0812">Transmembrane</keyword>
<name>A0A4R2PUD3_RHOSA</name>
<keyword evidence="8" id="KW-1185">Reference proteome</keyword>
<keyword evidence="5" id="KW-0732">Signal</keyword>
<dbReference type="PROSITE" id="PS52015">
    <property type="entry name" value="TONB_CTD"/>
    <property type="match status" value="1"/>
</dbReference>
<organism evidence="7 8">
    <name type="scientific">Rhodothalassium salexigens DSM 2132</name>
    <dbReference type="NCBI Taxonomy" id="1188247"/>
    <lineage>
        <taxon>Bacteria</taxon>
        <taxon>Pseudomonadati</taxon>
        <taxon>Pseudomonadota</taxon>
        <taxon>Alphaproteobacteria</taxon>
        <taxon>Rhodothalassiales</taxon>
        <taxon>Rhodothalassiaceae</taxon>
        <taxon>Rhodothalassium</taxon>
    </lineage>
</organism>
<dbReference type="AlphaFoldDB" id="A0A4R2PUD3"/>
<feature type="domain" description="TonB C-terminal" evidence="6">
    <location>
        <begin position="33"/>
        <end position="125"/>
    </location>
</feature>
<dbReference type="EMBL" id="SLXO01000002">
    <property type="protein sequence ID" value="TCP37745.1"/>
    <property type="molecule type" value="Genomic_DNA"/>
</dbReference>
<comment type="subcellular location">
    <subcellularLocation>
        <location evidence="1">Membrane</location>
        <topology evidence="1">Single-pass membrane protein</topology>
    </subcellularLocation>
</comment>
<dbReference type="Gene3D" id="3.30.1150.10">
    <property type="match status" value="1"/>
</dbReference>
<dbReference type="GO" id="GO:0055085">
    <property type="term" value="P:transmembrane transport"/>
    <property type="evidence" value="ECO:0007669"/>
    <property type="project" value="InterPro"/>
</dbReference>
<evidence type="ECO:0000313" key="8">
    <source>
        <dbReference type="Proteomes" id="UP000295399"/>
    </source>
</evidence>
<protein>
    <submittedName>
        <fullName evidence="7">TonB family protein</fullName>
    </submittedName>
</protein>
<reference evidence="7 8" key="1">
    <citation type="submission" date="2019-03" db="EMBL/GenBank/DDBJ databases">
        <title>Genomic Encyclopedia of Type Strains, Phase IV (KMG-IV): sequencing the most valuable type-strain genomes for metagenomic binning, comparative biology and taxonomic classification.</title>
        <authorList>
            <person name="Goeker M."/>
        </authorList>
    </citation>
    <scope>NUCLEOTIDE SEQUENCE [LARGE SCALE GENOMIC DNA]</scope>
    <source>
        <strain evidence="7 8">DSM 2132</strain>
    </source>
</reference>
<dbReference type="InParanoid" id="A0A4R2PUD3"/>
<dbReference type="RefSeq" id="WP_165878683.1">
    <property type="nucleotide sequence ID" value="NZ_JACIGF010000002.1"/>
</dbReference>
<evidence type="ECO:0000313" key="7">
    <source>
        <dbReference type="EMBL" id="TCP37745.1"/>
    </source>
</evidence>
<evidence type="ECO:0000256" key="2">
    <source>
        <dbReference type="ARBA" id="ARBA00022692"/>
    </source>
</evidence>
<accession>A0A4R2PUD3</accession>